<comment type="caution">
    <text evidence="2">The sequence shown here is derived from an EMBL/GenBank/DDBJ whole genome shotgun (WGS) entry which is preliminary data.</text>
</comment>
<evidence type="ECO:0000313" key="3">
    <source>
        <dbReference type="Proteomes" id="UP000288805"/>
    </source>
</evidence>
<dbReference type="Proteomes" id="UP000288805">
    <property type="component" value="Unassembled WGS sequence"/>
</dbReference>
<feature type="compositionally biased region" description="Low complexity" evidence="1">
    <location>
        <begin position="1"/>
        <end position="22"/>
    </location>
</feature>
<proteinExistence type="predicted"/>
<dbReference type="EMBL" id="QGNW01000766">
    <property type="protein sequence ID" value="RVW62592.1"/>
    <property type="molecule type" value="Genomic_DNA"/>
</dbReference>
<reference evidence="2 3" key="1">
    <citation type="journal article" date="2018" name="PLoS Genet.">
        <title>Population sequencing reveals clonal diversity and ancestral inbreeding in the grapevine cultivar Chardonnay.</title>
        <authorList>
            <person name="Roach M.J."/>
            <person name="Johnson D.L."/>
            <person name="Bohlmann J."/>
            <person name="van Vuuren H.J."/>
            <person name="Jones S.J."/>
            <person name="Pretorius I.S."/>
            <person name="Schmidt S.A."/>
            <person name="Borneman A.R."/>
        </authorList>
    </citation>
    <scope>NUCLEOTIDE SEQUENCE [LARGE SCALE GENOMIC DNA]</scope>
    <source>
        <strain evidence="3">cv. Chardonnay</strain>
        <tissue evidence="2">Leaf</tissue>
    </source>
</reference>
<dbReference type="AlphaFoldDB" id="A0A438FRK7"/>
<accession>A0A438FRK7</accession>
<feature type="region of interest" description="Disordered" evidence="1">
    <location>
        <begin position="1"/>
        <end position="23"/>
    </location>
</feature>
<gene>
    <name evidence="2" type="ORF">CK203_059549</name>
</gene>
<evidence type="ECO:0000313" key="2">
    <source>
        <dbReference type="EMBL" id="RVW62592.1"/>
    </source>
</evidence>
<name>A0A438FRK7_VITVI</name>
<organism evidence="2 3">
    <name type="scientific">Vitis vinifera</name>
    <name type="common">Grape</name>
    <dbReference type="NCBI Taxonomy" id="29760"/>
    <lineage>
        <taxon>Eukaryota</taxon>
        <taxon>Viridiplantae</taxon>
        <taxon>Streptophyta</taxon>
        <taxon>Embryophyta</taxon>
        <taxon>Tracheophyta</taxon>
        <taxon>Spermatophyta</taxon>
        <taxon>Magnoliopsida</taxon>
        <taxon>eudicotyledons</taxon>
        <taxon>Gunneridae</taxon>
        <taxon>Pentapetalae</taxon>
        <taxon>rosids</taxon>
        <taxon>Vitales</taxon>
        <taxon>Vitaceae</taxon>
        <taxon>Viteae</taxon>
        <taxon>Vitis</taxon>
    </lineage>
</organism>
<evidence type="ECO:0000256" key="1">
    <source>
        <dbReference type="SAM" id="MobiDB-lite"/>
    </source>
</evidence>
<protein>
    <submittedName>
        <fullName evidence="2">Uncharacterized protein</fullName>
    </submittedName>
</protein>
<sequence length="88" mass="9658">MTSTSTQSSSSSGSIGSGQSSTMASIPSYQMLNHTCLISLMEPLSVEERFESRSDQSSFCCLEETRSNNPQLDLLVAHTRYHGTDHRP</sequence>